<feature type="domain" description="M23ase beta-sheet core" evidence="1">
    <location>
        <begin position="83"/>
        <end position="181"/>
    </location>
</feature>
<reference evidence="2" key="1">
    <citation type="journal article" date="2014" name="Genome Biol. Evol.">
        <title>Pangenome evidence for extensive interdomain horizontal transfer affecting lineage core and shell genes in uncultured planktonic thaumarchaeota and euryarchaeota.</title>
        <authorList>
            <person name="Deschamps P."/>
            <person name="Zivanovic Y."/>
            <person name="Moreira D."/>
            <person name="Rodriguez-Valera F."/>
            <person name="Lopez-Garcia P."/>
        </authorList>
    </citation>
    <scope>NUCLEOTIDE SEQUENCE</scope>
</reference>
<protein>
    <submittedName>
        <fullName evidence="2">M23/M37 class III peptidase/aminotransferase</fullName>
    </submittedName>
</protein>
<dbReference type="GO" id="GO:0008483">
    <property type="term" value="F:transaminase activity"/>
    <property type="evidence" value="ECO:0007669"/>
    <property type="project" value="UniProtKB-KW"/>
</dbReference>
<dbReference type="AlphaFoldDB" id="A0A075GIJ7"/>
<proteinExistence type="predicted"/>
<accession>A0A075GIJ7</accession>
<dbReference type="SUPFAM" id="SSF51261">
    <property type="entry name" value="Duplicated hybrid motif"/>
    <property type="match status" value="1"/>
</dbReference>
<keyword evidence="2" id="KW-0032">Aminotransferase</keyword>
<dbReference type="GO" id="GO:0004222">
    <property type="term" value="F:metalloendopeptidase activity"/>
    <property type="evidence" value="ECO:0007669"/>
    <property type="project" value="TreeGrafter"/>
</dbReference>
<sequence length="215" mass="24285">MEHLSFNYSLGEDEYRGLPRRVMINWDSHEFHPVVNLPDDYEVRDFTTGNYSPSKFDYDIGRYDELRPGMYNTDLFDGARFLHIGIDIGAPVGTPCMAFADGEISHFGYNPADGDYGYVVITKHILDSTTIWALYGHLDAASVRGKSVGQKVSPGEVICWMGDRHENGGWEPHLHFQLSYEEPETHDMPGVVAPADREKSLAIYPDPRLVLGPIY</sequence>
<name>A0A075GIJ7_9EURY</name>
<dbReference type="InterPro" id="IPR011055">
    <property type="entry name" value="Dup_hybrid_motif"/>
</dbReference>
<evidence type="ECO:0000313" key="2">
    <source>
        <dbReference type="EMBL" id="AIF03799.1"/>
    </source>
</evidence>
<organism evidence="2">
    <name type="scientific">uncultured marine group II/III euryarchaeote KM3_169_H09</name>
    <dbReference type="NCBI Taxonomy" id="1457923"/>
    <lineage>
        <taxon>Archaea</taxon>
        <taxon>Methanobacteriati</taxon>
        <taxon>Methanobacteriota</taxon>
        <taxon>environmental samples</taxon>
    </lineage>
</organism>
<dbReference type="PANTHER" id="PTHR21666">
    <property type="entry name" value="PEPTIDASE-RELATED"/>
    <property type="match status" value="1"/>
</dbReference>
<dbReference type="PANTHER" id="PTHR21666:SF270">
    <property type="entry name" value="MUREIN HYDROLASE ACTIVATOR ENVC"/>
    <property type="match status" value="1"/>
</dbReference>
<dbReference type="InterPro" id="IPR050570">
    <property type="entry name" value="Cell_wall_metabolism_enzyme"/>
</dbReference>
<dbReference type="Gene3D" id="2.70.70.10">
    <property type="entry name" value="Glucose Permease (Domain IIA)"/>
    <property type="match status" value="1"/>
</dbReference>
<keyword evidence="2" id="KW-0808">Transferase</keyword>
<dbReference type="InterPro" id="IPR016047">
    <property type="entry name" value="M23ase_b-sheet_dom"/>
</dbReference>
<dbReference type="Pfam" id="PF01551">
    <property type="entry name" value="Peptidase_M23"/>
    <property type="match status" value="1"/>
</dbReference>
<evidence type="ECO:0000259" key="1">
    <source>
        <dbReference type="Pfam" id="PF01551"/>
    </source>
</evidence>
<dbReference type="CDD" id="cd12797">
    <property type="entry name" value="M23_peptidase"/>
    <property type="match status" value="1"/>
</dbReference>
<dbReference type="EMBL" id="KF900690">
    <property type="protein sequence ID" value="AIF03799.1"/>
    <property type="molecule type" value="Genomic_DNA"/>
</dbReference>